<dbReference type="KEGG" id="pda:103719234"/>
<accession>A0A8B7CUB7</accession>
<dbReference type="Proteomes" id="UP000228380">
    <property type="component" value="Unplaced"/>
</dbReference>
<keyword evidence="1" id="KW-1185">Reference proteome</keyword>
<evidence type="ECO:0000313" key="2">
    <source>
        <dbReference type="RefSeq" id="XP_008806597.1"/>
    </source>
</evidence>
<dbReference type="RefSeq" id="XP_008806597.1">
    <property type="nucleotide sequence ID" value="XM_008808375.4"/>
</dbReference>
<gene>
    <name evidence="2" type="primary">LOC103719234</name>
</gene>
<organism evidence="1 2">
    <name type="scientific">Phoenix dactylifera</name>
    <name type="common">Date palm</name>
    <dbReference type="NCBI Taxonomy" id="42345"/>
    <lineage>
        <taxon>Eukaryota</taxon>
        <taxon>Viridiplantae</taxon>
        <taxon>Streptophyta</taxon>
        <taxon>Embryophyta</taxon>
        <taxon>Tracheophyta</taxon>
        <taxon>Spermatophyta</taxon>
        <taxon>Magnoliopsida</taxon>
        <taxon>Liliopsida</taxon>
        <taxon>Arecaceae</taxon>
        <taxon>Coryphoideae</taxon>
        <taxon>Phoeniceae</taxon>
        <taxon>Phoenix</taxon>
    </lineage>
</organism>
<name>A0A8B7CUB7_PHODC</name>
<reference evidence="2" key="1">
    <citation type="submission" date="2025-08" db="UniProtKB">
        <authorList>
            <consortium name="RefSeq"/>
        </authorList>
    </citation>
    <scope>IDENTIFICATION</scope>
    <source>
        <tissue evidence="2">Young leaves</tissue>
    </source>
</reference>
<protein>
    <submittedName>
        <fullName evidence="2">Uncharacterized protein LOC103719234</fullName>
    </submittedName>
</protein>
<dbReference type="PANTHER" id="PTHR35097">
    <property type="entry name" value="GDSL ESTERASE/LIPASE"/>
    <property type="match status" value="1"/>
</dbReference>
<dbReference type="GeneID" id="103719234"/>
<dbReference type="OrthoDB" id="2017825at2759"/>
<proteinExistence type="predicted"/>
<dbReference type="AlphaFoldDB" id="A0A8B7CUB7"/>
<dbReference type="PANTHER" id="PTHR35097:SF1">
    <property type="entry name" value="GDSL ESTERASE_LIPASE"/>
    <property type="match status" value="1"/>
</dbReference>
<evidence type="ECO:0000313" key="1">
    <source>
        <dbReference type="Proteomes" id="UP000228380"/>
    </source>
</evidence>
<sequence>MDPVASVLDRIKGFLNSTEQFVKGAIQRRFDFHRHDPIGILKRLQREAFSDLMKLRDRQDKVERMLTFYKSRKGSLFPEASTRMKGIIDVAGVLMLRDDQQTYDTLDRAGINSGIDSRFIFETTVRQKDSLVAEFMSSSNDIYYDNDVAGSPLVLAKVMYLAHINELLSVISIPFGAKCNDFRSDMNLAEGRCLTGFTSFSPPLFSQHHGCATGLTVKASNFTASLAELISSLGSEPDAADYRSILSTFWQISYQLSEEAKLTLSGAWKMPSSLSQPIRVSNVAVPKAKLRSHFRPDVMAQASPSATTMSTIGIISGGSAAITLEFDESTKFGGWVEVQKSNPNPSLLQWAITLSDTPDDELGWGLSVGGRVEGQSNVVCLEGFLNFSMGKRASLQPGLVCVMDGKSRTPALVFRSSWFM</sequence>